<keyword evidence="4 7" id="KW-0028">Amino-acid biosynthesis</keyword>
<organism evidence="9 10">
    <name type="scientific">Candidatus Amunia macphersoniae</name>
    <dbReference type="NCBI Taxonomy" id="3127014"/>
    <lineage>
        <taxon>Bacteria</taxon>
        <taxon>Bacillati</taxon>
        <taxon>Candidatus Dormiibacterota</taxon>
        <taxon>Candidatus Dormibacteria</taxon>
        <taxon>Candidatus Aeolococcales</taxon>
        <taxon>Candidatus Aeolococcaceae</taxon>
        <taxon>Candidatus Amunia</taxon>
    </lineage>
</organism>
<dbReference type="AlphaFoldDB" id="A0A934KLB9"/>
<dbReference type="GO" id="GO:0009098">
    <property type="term" value="P:L-leucine biosynthetic process"/>
    <property type="evidence" value="ECO:0007669"/>
    <property type="project" value="UniProtKB-UniRule"/>
</dbReference>
<accession>A0A934KLB9</accession>
<comment type="caution">
    <text evidence="9">The sequence shown here is derived from an EMBL/GenBank/DDBJ whole genome shotgun (WGS) entry which is preliminary data.</text>
</comment>
<keyword evidence="3 7" id="KW-0432">Leucine biosynthesis</keyword>
<evidence type="ECO:0000259" key="8">
    <source>
        <dbReference type="Pfam" id="PF00694"/>
    </source>
</evidence>
<dbReference type="SUPFAM" id="SSF52016">
    <property type="entry name" value="LeuD/IlvD-like"/>
    <property type="match status" value="1"/>
</dbReference>
<comment type="similarity">
    <text evidence="7">Belongs to the LeuD family. LeuD type 2 subfamily.</text>
</comment>
<dbReference type="Pfam" id="PF00694">
    <property type="entry name" value="Aconitase_C"/>
    <property type="match status" value="1"/>
</dbReference>
<evidence type="ECO:0000313" key="10">
    <source>
        <dbReference type="Proteomes" id="UP000614410"/>
    </source>
</evidence>
<comment type="function">
    <text evidence="7">Catalyzes the isomerization between 2-isopropylmalate and 3-isopropylmalate, via the formation of 2-isopropylmaleate.</text>
</comment>
<dbReference type="PANTHER" id="PTHR43345:SF9">
    <property type="entry name" value="3-ISOPROPYLMALATE DEHYDRATASE SMALL SUBUNIT"/>
    <property type="match status" value="1"/>
</dbReference>
<evidence type="ECO:0000256" key="6">
    <source>
        <dbReference type="ARBA" id="ARBA00023304"/>
    </source>
</evidence>
<comment type="pathway">
    <text evidence="2 7">Amino-acid biosynthesis; L-leucine biosynthesis; L-leucine from 3-methyl-2-oxobutanoate: step 2/4.</text>
</comment>
<evidence type="ECO:0000256" key="5">
    <source>
        <dbReference type="ARBA" id="ARBA00023239"/>
    </source>
</evidence>
<feature type="domain" description="Aconitase A/isopropylmalate dehydratase small subunit swivel" evidence="8">
    <location>
        <begin position="51"/>
        <end position="100"/>
    </location>
</feature>
<keyword evidence="6 7" id="KW-0100">Branched-chain amino acid biosynthesis</keyword>
<dbReference type="HAMAP" id="MF_01032">
    <property type="entry name" value="LeuD_type2"/>
    <property type="match status" value="1"/>
</dbReference>
<protein>
    <recommendedName>
        <fullName evidence="7">3-isopropylmalate dehydratase small subunit</fullName>
        <ecNumber evidence="7">4.2.1.33</ecNumber>
    </recommendedName>
    <alternativeName>
        <fullName evidence="7">Alpha-IPM isomerase</fullName>
        <shortName evidence="7">IPMI</shortName>
    </alternativeName>
    <alternativeName>
        <fullName evidence="7">Isopropylmalate isomerase</fullName>
    </alternativeName>
</protein>
<dbReference type="InterPro" id="IPR011827">
    <property type="entry name" value="LeuD_type2/HacB/DmdB"/>
</dbReference>
<dbReference type="GO" id="GO:0003861">
    <property type="term" value="F:3-isopropylmalate dehydratase activity"/>
    <property type="evidence" value="ECO:0007669"/>
    <property type="project" value="UniProtKB-UniRule"/>
</dbReference>
<proteinExistence type="inferred from homology"/>
<comment type="subunit">
    <text evidence="7">Heterodimer of LeuC and LeuD.</text>
</comment>
<comment type="catalytic activity">
    <reaction evidence="1 7">
        <text>(2R,3S)-3-isopropylmalate = (2S)-2-isopropylmalate</text>
        <dbReference type="Rhea" id="RHEA:32287"/>
        <dbReference type="ChEBI" id="CHEBI:1178"/>
        <dbReference type="ChEBI" id="CHEBI:35121"/>
        <dbReference type="EC" id="4.2.1.33"/>
    </reaction>
</comment>
<dbReference type="InterPro" id="IPR000573">
    <property type="entry name" value="AconitaseA/IPMdHydase_ssu_swvl"/>
</dbReference>
<evidence type="ECO:0000313" key="9">
    <source>
        <dbReference type="EMBL" id="MBJ7608005.1"/>
    </source>
</evidence>
<dbReference type="Proteomes" id="UP000614410">
    <property type="component" value="Unassembled WGS sequence"/>
</dbReference>
<dbReference type="NCBIfam" id="TIGR02087">
    <property type="entry name" value="LEUD_arch"/>
    <property type="match status" value="1"/>
</dbReference>
<dbReference type="EC" id="4.2.1.33" evidence="7"/>
<evidence type="ECO:0000256" key="1">
    <source>
        <dbReference type="ARBA" id="ARBA00000491"/>
    </source>
</evidence>
<evidence type="ECO:0000256" key="2">
    <source>
        <dbReference type="ARBA" id="ARBA00004729"/>
    </source>
</evidence>
<name>A0A934KLB9_9BACT</name>
<gene>
    <name evidence="7" type="primary">leuD</name>
    <name evidence="9" type="ORF">JF887_01040</name>
</gene>
<dbReference type="PANTHER" id="PTHR43345">
    <property type="entry name" value="3-ISOPROPYLMALATE DEHYDRATASE SMALL SUBUNIT 2-RELATED-RELATED"/>
    <property type="match status" value="1"/>
</dbReference>
<evidence type="ECO:0000256" key="4">
    <source>
        <dbReference type="ARBA" id="ARBA00022605"/>
    </source>
</evidence>
<dbReference type="EMBL" id="JAEKNN010000005">
    <property type="protein sequence ID" value="MBJ7608005.1"/>
    <property type="molecule type" value="Genomic_DNA"/>
</dbReference>
<keyword evidence="5 7" id="KW-0456">Lyase</keyword>
<evidence type="ECO:0000256" key="3">
    <source>
        <dbReference type="ARBA" id="ARBA00022430"/>
    </source>
</evidence>
<dbReference type="InterPro" id="IPR015928">
    <property type="entry name" value="Aconitase/3IPM_dehydase_swvl"/>
</dbReference>
<dbReference type="Gene3D" id="3.20.19.10">
    <property type="entry name" value="Aconitase, domain 4"/>
    <property type="match status" value="1"/>
</dbReference>
<reference evidence="9 10" key="1">
    <citation type="submission" date="2020-10" db="EMBL/GenBank/DDBJ databases">
        <title>Ca. Dormibacterota MAGs.</title>
        <authorList>
            <person name="Montgomery K."/>
        </authorList>
    </citation>
    <scope>NUCLEOTIDE SEQUENCE [LARGE SCALE GENOMIC DNA]</scope>
    <source>
        <strain evidence="9">Mitchell_Peninsula_5</strain>
    </source>
</reference>
<dbReference type="InterPro" id="IPR050075">
    <property type="entry name" value="LeuD"/>
</dbReference>
<sequence length="166" mass="17092">MGRAWVLGDGVSTDAVMPGRFNLTTDPKTLAHACLCEARPDFAAGVQPGDVIIAGRNFGCGSSREHAPVSIRETGVVAVVAASFARIFARNAVNIGLPVIRCPAAAAAIVDGDSVEVDLRTGTVISGGRRFDGEAPSQLAVRIADAGGLVELIHDSGWAALEESRA</sequence>
<evidence type="ECO:0000256" key="7">
    <source>
        <dbReference type="HAMAP-Rule" id="MF_01032"/>
    </source>
</evidence>